<comment type="subcellular location">
    <subcellularLocation>
        <location evidence="1">Cell inner membrane</location>
    </subcellularLocation>
</comment>
<keyword evidence="2" id="KW-1003">Cell membrane</keyword>
<feature type="transmembrane region" description="Helical" evidence="7">
    <location>
        <begin position="20"/>
        <end position="41"/>
    </location>
</feature>
<protein>
    <submittedName>
        <fullName evidence="8">Lipid A biosynthesis acyltransferase</fullName>
    </submittedName>
</protein>
<evidence type="ECO:0000313" key="8">
    <source>
        <dbReference type="EMBL" id="NOU96949.1"/>
    </source>
</evidence>
<dbReference type="GO" id="GO:0005886">
    <property type="term" value="C:plasma membrane"/>
    <property type="evidence" value="ECO:0007669"/>
    <property type="project" value="UniProtKB-SubCell"/>
</dbReference>
<dbReference type="AlphaFoldDB" id="A0A972GU70"/>
<evidence type="ECO:0000256" key="4">
    <source>
        <dbReference type="ARBA" id="ARBA00022679"/>
    </source>
</evidence>
<dbReference type="CDD" id="cd07984">
    <property type="entry name" value="LPLAT_LABLAT-like"/>
    <property type="match status" value="1"/>
</dbReference>
<dbReference type="Proteomes" id="UP000641588">
    <property type="component" value="Unassembled WGS sequence"/>
</dbReference>
<evidence type="ECO:0000256" key="5">
    <source>
        <dbReference type="ARBA" id="ARBA00023136"/>
    </source>
</evidence>
<evidence type="ECO:0000256" key="2">
    <source>
        <dbReference type="ARBA" id="ARBA00022475"/>
    </source>
</evidence>
<proteinExistence type="predicted"/>
<evidence type="ECO:0000256" key="3">
    <source>
        <dbReference type="ARBA" id="ARBA00022519"/>
    </source>
</evidence>
<accession>A0A972GU70</accession>
<dbReference type="Pfam" id="PF03279">
    <property type="entry name" value="Lip_A_acyltrans"/>
    <property type="match status" value="1"/>
</dbReference>
<reference evidence="8" key="1">
    <citation type="submission" date="2019-10" db="EMBL/GenBank/DDBJ databases">
        <title>Description of Paenibacillus glebae sp. nov.</title>
        <authorList>
            <person name="Carlier A."/>
            <person name="Qi S."/>
        </authorList>
    </citation>
    <scope>NUCLEOTIDE SEQUENCE</scope>
    <source>
        <strain evidence="8">LMG 31456</strain>
    </source>
</reference>
<evidence type="ECO:0000256" key="7">
    <source>
        <dbReference type="SAM" id="Phobius"/>
    </source>
</evidence>
<keyword evidence="3" id="KW-0997">Cell inner membrane</keyword>
<dbReference type="InterPro" id="IPR004960">
    <property type="entry name" value="LipA_acyltrans"/>
</dbReference>
<keyword evidence="7" id="KW-1133">Transmembrane helix</keyword>
<organism evidence="8 9">
    <name type="scientific">Paenibacillus foliorum</name>
    <dbReference type="NCBI Taxonomy" id="2654974"/>
    <lineage>
        <taxon>Bacteria</taxon>
        <taxon>Bacillati</taxon>
        <taxon>Bacillota</taxon>
        <taxon>Bacilli</taxon>
        <taxon>Bacillales</taxon>
        <taxon>Paenibacillaceae</taxon>
        <taxon>Paenibacillus</taxon>
    </lineage>
</organism>
<keyword evidence="9" id="KW-1185">Reference proteome</keyword>
<keyword evidence="7" id="KW-0812">Transmembrane</keyword>
<dbReference type="GO" id="GO:0009247">
    <property type="term" value="P:glycolipid biosynthetic process"/>
    <property type="evidence" value="ECO:0007669"/>
    <property type="project" value="UniProtKB-ARBA"/>
</dbReference>
<sequence length="300" mass="34971">MGKITGSPRTTRTLSLLSGWLPPTLVLVLCKGIGILIYWLTGGNLRSKVLRNLLDLLPDHSDKERSSYNIQFFQNLIIILYEILLDSYRLPKSEGRRFQVKGEVHLTEALRMERGAIVYSPHVGNFFYYYWYLCQKYSCLTIATSGSSELRPLYLRFKELGCPGLDYDSTPPLELLRKLRKHLSENGVVYILGDFWRPTFPESYFFGKKTRTPEGAASLAIELQVPLVPFYGRRVRGFTHELVFEQPLQLHAMYSRSQRADATRLLNSIMERVIRKNPAQWFYWFNAEERWEKEKVEAVQ</sequence>
<name>A0A972GU70_9BACL</name>
<keyword evidence="6 8" id="KW-0012">Acyltransferase</keyword>
<dbReference type="PANTHER" id="PTHR30606">
    <property type="entry name" value="LIPID A BIOSYNTHESIS LAUROYL ACYLTRANSFERASE"/>
    <property type="match status" value="1"/>
</dbReference>
<evidence type="ECO:0000256" key="1">
    <source>
        <dbReference type="ARBA" id="ARBA00004533"/>
    </source>
</evidence>
<evidence type="ECO:0000256" key="6">
    <source>
        <dbReference type="ARBA" id="ARBA00023315"/>
    </source>
</evidence>
<dbReference type="GO" id="GO:0016746">
    <property type="term" value="F:acyltransferase activity"/>
    <property type="evidence" value="ECO:0007669"/>
    <property type="project" value="UniProtKB-KW"/>
</dbReference>
<evidence type="ECO:0000313" key="9">
    <source>
        <dbReference type="Proteomes" id="UP000641588"/>
    </source>
</evidence>
<comment type="caution">
    <text evidence="8">The sequence shown here is derived from an EMBL/GenBank/DDBJ whole genome shotgun (WGS) entry which is preliminary data.</text>
</comment>
<dbReference type="PANTHER" id="PTHR30606:SF10">
    <property type="entry name" value="PHOSPHATIDYLINOSITOL MANNOSIDE ACYLTRANSFERASE"/>
    <property type="match status" value="1"/>
</dbReference>
<gene>
    <name evidence="8" type="ORF">GC093_27540</name>
</gene>
<dbReference type="EMBL" id="WHOD01000105">
    <property type="protein sequence ID" value="NOU96949.1"/>
    <property type="molecule type" value="Genomic_DNA"/>
</dbReference>
<keyword evidence="4" id="KW-0808">Transferase</keyword>
<keyword evidence="5 7" id="KW-0472">Membrane</keyword>